<dbReference type="PANTHER" id="PTHR34846:SF10">
    <property type="entry name" value="CYTOPLASMIC PROTEIN"/>
    <property type="match status" value="1"/>
</dbReference>
<dbReference type="RefSeq" id="WP_223675058.1">
    <property type="nucleotide sequence ID" value="NZ_JAINZW010000002.1"/>
</dbReference>
<feature type="domain" description="Carboxymuconolactone decarboxylase-like" evidence="1">
    <location>
        <begin position="16"/>
        <end position="93"/>
    </location>
</feature>
<proteinExistence type="predicted"/>
<keyword evidence="3" id="KW-1185">Reference proteome</keyword>
<dbReference type="Gene3D" id="1.20.1290.10">
    <property type="entry name" value="AhpD-like"/>
    <property type="match status" value="1"/>
</dbReference>
<gene>
    <name evidence="2" type="ORF">K6753_04865</name>
</gene>
<dbReference type="InterPro" id="IPR029032">
    <property type="entry name" value="AhpD-like"/>
</dbReference>
<protein>
    <submittedName>
        <fullName evidence="2">Carboxymuconolactone decarboxylase family protein</fullName>
    </submittedName>
</protein>
<evidence type="ECO:0000313" key="3">
    <source>
        <dbReference type="Proteomes" id="UP001430954"/>
    </source>
</evidence>
<sequence>MTRFSVQRHYAALQPLIALNAGIHTAGRLEPALIELVLMRVSQINGCAYCLDMHSKDARAAGETEQRLYMLPAWRETKVYSEREQIALAWAEELTELASREAVSDALYEKARQLFDEAELVDLTMLVVAINGFNRINIAARSIGGHYRPAAHAATPRRAMPASDAQPA</sequence>
<dbReference type="PANTHER" id="PTHR34846">
    <property type="entry name" value="4-CARBOXYMUCONOLACTONE DECARBOXYLASE FAMILY PROTEIN (AFU_ORTHOLOGUE AFUA_6G11590)"/>
    <property type="match status" value="1"/>
</dbReference>
<evidence type="ECO:0000313" key="2">
    <source>
        <dbReference type="EMBL" id="MBZ4038856.1"/>
    </source>
</evidence>
<dbReference type="EMBL" id="JAINZW010000002">
    <property type="protein sequence ID" value="MBZ4038856.1"/>
    <property type="molecule type" value="Genomic_DNA"/>
</dbReference>
<accession>A0ABS7T4P9</accession>
<dbReference type="NCBIfam" id="TIGR00778">
    <property type="entry name" value="ahpD_dom"/>
    <property type="match status" value="1"/>
</dbReference>
<evidence type="ECO:0000259" key="1">
    <source>
        <dbReference type="Pfam" id="PF02627"/>
    </source>
</evidence>
<organism evidence="2 3">
    <name type="scientific">Novilysobacter selenitireducens</name>
    <dbReference type="NCBI Taxonomy" id="2872639"/>
    <lineage>
        <taxon>Bacteria</taxon>
        <taxon>Pseudomonadati</taxon>
        <taxon>Pseudomonadota</taxon>
        <taxon>Gammaproteobacteria</taxon>
        <taxon>Lysobacterales</taxon>
        <taxon>Lysobacteraceae</taxon>
        <taxon>Novilysobacter</taxon>
    </lineage>
</organism>
<dbReference type="SUPFAM" id="SSF69118">
    <property type="entry name" value="AhpD-like"/>
    <property type="match status" value="1"/>
</dbReference>
<dbReference type="Pfam" id="PF02627">
    <property type="entry name" value="CMD"/>
    <property type="match status" value="1"/>
</dbReference>
<dbReference type="Proteomes" id="UP001430954">
    <property type="component" value="Unassembled WGS sequence"/>
</dbReference>
<comment type="caution">
    <text evidence="2">The sequence shown here is derived from an EMBL/GenBank/DDBJ whole genome shotgun (WGS) entry which is preliminary data.</text>
</comment>
<reference evidence="2 3" key="1">
    <citation type="submission" date="2021-09" db="EMBL/GenBank/DDBJ databases">
        <title>Lysobacter sp. 13A isolated from the river sediment.</title>
        <authorList>
            <person name="Liu H."/>
            <person name="Li S."/>
            <person name="Mao S."/>
        </authorList>
    </citation>
    <scope>NUCLEOTIDE SEQUENCE [LARGE SCALE GENOMIC DNA]</scope>
    <source>
        <strain evidence="2 3">13A</strain>
    </source>
</reference>
<dbReference type="InterPro" id="IPR003779">
    <property type="entry name" value="CMD-like"/>
</dbReference>
<name>A0ABS7T4P9_9GAMM</name>
<dbReference type="InterPro" id="IPR004675">
    <property type="entry name" value="AhpD_core"/>
</dbReference>